<evidence type="ECO:0000313" key="4">
    <source>
        <dbReference type="RefSeq" id="XP_017779374.1"/>
    </source>
</evidence>
<dbReference type="Gene3D" id="3.30.710.10">
    <property type="entry name" value="Potassium Channel Kv1.1, Chain A"/>
    <property type="match status" value="1"/>
</dbReference>
<reference evidence="3 4" key="1">
    <citation type="submission" date="2025-05" db="UniProtKB">
        <authorList>
            <consortium name="RefSeq"/>
        </authorList>
    </citation>
    <scope>IDENTIFICATION</scope>
    <source>
        <tissue evidence="3 4">Whole Larva</tissue>
    </source>
</reference>
<name>A0ABM1MXS4_NICVS</name>
<dbReference type="Proteomes" id="UP000695000">
    <property type="component" value="Unplaced"/>
</dbReference>
<dbReference type="InterPro" id="IPR011333">
    <property type="entry name" value="SKP1/BTB/POZ_sf"/>
</dbReference>
<sequence>MSKYRNEKYLDLFESKVWSDCTFIIDDEKIKAHRFLLACTSPVFESMFYGDMASNEVIIADIDSDIFNKTLQYIYTEKLCIESVLEAWNLVYVSQKYFLLELQALCTTYIENNLSINNLLLSYEYAMLYNQKVLLDKCLDDILLYSKGVLLYSNYHLRVSTLLSILKAAKGNSTNLLMLAISWGLEECAIQGIPSTKDNIYSLFKKYGILDELHFKEFKFFYNDGIFKPLSKEQIFLLENIVELSRELYMDCGIPFETSIYNKLGDKWKQPQFKLRMELKDSQCLPIYQNELLSPTVYCNKDCLVFGVAVSTKSQPAHVRSSSYIGGANIYIYVKHEKNLSHLIFQYENQENYLPYGDIQRITFPVPVLFEAYKEYLICIEYEKGESILLKYMYNKLYKNKSESTVIQFIDEGCGSVLRGLCFYEV</sequence>
<gene>
    <name evidence="3 4" type="primary">LOC108564771</name>
</gene>
<dbReference type="CDD" id="cd18186">
    <property type="entry name" value="BTB_POZ_ZBTB_KLHL-like"/>
    <property type="match status" value="1"/>
</dbReference>
<protein>
    <submittedName>
        <fullName evidence="3 4">Uncharacterized protein LOC108564771</fullName>
    </submittedName>
</protein>
<proteinExistence type="predicted"/>
<dbReference type="RefSeq" id="XP_017779373.1">
    <property type="nucleotide sequence ID" value="XM_017923884.1"/>
</dbReference>
<accession>A0ABM1MXS4</accession>
<dbReference type="PANTHER" id="PTHR45774">
    <property type="entry name" value="BTB/POZ DOMAIN-CONTAINING"/>
    <property type="match status" value="1"/>
</dbReference>
<dbReference type="RefSeq" id="XP_017779374.1">
    <property type="nucleotide sequence ID" value="XM_017923885.1"/>
</dbReference>
<keyword evidence="2" id="KW-1185">Reference proteome</keyword>
<dbReference type="SMART" id="SM00225">
    <property type="entry name" value="BTB"/>
    <property type="match status" value="1"/>
</dbReference>
<dbReference type="GeneID" id="108564771"/>
<dbReference type="SUPFAM" id="SSF54695">
    <property type="entry name" value="POZ domain"/>
    <property type="match status" value="1"/>
</dbReference>
<evidence type="ECO:0000313" key="3">
    <source>
        <dbReference type="RefSeq" id="XP_017779373.1"/>
    </source>
</evidence>
<organism evidence="2 4">
    <name type="scientific">Nicrophorus vespilloides</name>
    <name type="common">Boreal carrion beetle</name>
    <dbReference type="NCBI Taxonomy" id="110193"/>
    <lineage>
        <taxon>Eukaryota</taxon>
        <taxon>Metazoa</taxon>
        <taxon>Ecdysozoa</taxon>
        <taxon>Arthropoda</taxon>
        <taxon>Hexapoda</taxon>
        <taxon>Insecta</taxon>
        <taxon>Pterygota</taxon>
        <taxon>Neoptera</taxon>
        <taxon>Endopterygota</taxon>
        <taxon>Coleoptera</taxon>
        <taxon>Polyphaga</taxon>
        <taxon>Staphyliniformia</taxon>
        <taxon>Silphidae</taxon>
        <taxon>Nicrophorinae</taxon>
        <taxon>Nicrophorus</taxon>
    </lineage>
</organism>
<dbReference type="Pfam" id="PF00651">
    <property type="entry name" value="BTB"/>
    <property type="match status" value="1"/>
</dbReference>
<evidence type="ECO:0000313" key="2">
    <source>
        <dbReference type="Proteomes" id="UP000695000"/>
    </source>
</evidence>
<feature type="domain" description="BTB" evidence="1">
    <location>
        <begin position="19"/>
        <end position="83"/>
    </location>
</feature>
<dbReference type="InterPro" id="IPR000210">
    <property type="entry name" value="BTB/POZ_dom"/>
</dbReference>
<dbReference type="PROSITE" id="PS50097">
    <property type="entry name" value="BTB"/>
    <property type="match status" value="1"/>
</dbReference>
<dbReference type="PANTHER" id="PTHR45774:SF4">
    <property type="entry name" value="AXUNDEAD, ISOFORM F"/>
    <property type="match status" value="1"/>
</dbReference>
<evidence type="ECO:0000259" key="1">
    <source>
        <dbReference type="PROSITE" id="PS50097"/>
    </source>
</evidence>